<proteinExistence type="predicted"/>
<organism evidence="1 2">
    <name type="scientific">Microbacterium halimionae</name>
    <dbReference type="NCBI Taxonomy" id="1526413"/>
    <lineage>
        <taxon>Bacteria</taxon>
        <taxon>Bacillati</taxon>
        <taxon>Actinomycetota</taxon>
        <taxon>Actinomycetes</taxon>
        <taxon>Micrococcales</taxon>
        <taxon>Microbacteriaceae</taxon>
        <taxon>Microbacterium</taxon>
    </lineage>
</organism>
<evidence type="ECO:0000313" key="1">
    <source>
        <dbReference type="EMBL" id="MBA8815931.1"/>
    </source>
</evidence>
<accession>A0A7W3JN52</accession>
<evidence type="ECO:0008006" key="3">
    <source>
        <dbReference type="Google" id="ProtNLM"/>
    </source>
</evidence>
<dbReference type="InterPro" id="IPR018561">
    <property type="entry name" value="AosR"/>
</dbReference>
<dbReference type="Proteomes" id="UP000526083">
    <property type="component" value="Unassembled WGS sequence"/>
</dbReference>
<dbReference type="EMBL" id="JACGWY010000002">
    <property type="protein sequence ID" value="MBA8815931.1"/>
    <property type="molecule type" value="Genomic_DNA"/>
</dbReference>
<sequence length="160" mass="17288">MTGLVLMTITRIEAAHLADLVSQFATVLSEPDQDPAIERLSPSVYPDDAAASAEFRDLTRSALLERRRMDSAVVLAALNDAGLTTDTADVAHASALEEVVLTLSASDAESWLRTLSAIRLVLATRLGITTEDDLDSEDPRFGIYEWVGYRLDGLVNAINA</sequence>
<comment type="caution">
    <text evidence="1">The sequence shown here is derived from an EMBL/GenBank/DDBJ whole genome shotgun (WGS) entry which is preliminary data.</text>
</comment>
<evidence type="ECO:0000313" key="2">
    <source>
        <dbReference type="Proteomes" id="UP000526083"/>
    </source>
</evidence>
<dbReference type="RefSeq" id="WP_310734805.1">
    <property type="nucleotide sequence ID" value="NZ_JAAOZB010000002.1"/>
</dbReference>
<protein>
    <recommendedName>
        <fullName evidence="3">DUF2017 domain-containing protein</fullName>
    </recommendedName>
</protein>
<dbReference type="AlphaFoldDB" id="A0A7W3JN52"/>
<dbReference type="Pfam" id="PF09438">
    <property type="entry name" value="DUF2017"/>
    <property type="match status" value="1"/>
</dbReference>
<keyword evidence="2" id="KW-1185">Reference proteome</keyword>
<name>A0A7W3JN52_9MICO</name>
<gene>
    <name evidence="1" type="ORF">FHX48_001004</name>
</gene>
<reference evidence="1 2" key="1">
    <citation type="submission" date="2020-07" db="EMBL/GenBank/DDBJ databases">
        <title>Sequencing the genomes of 1000 actinobacteria strains.</title>
        <authorList>
            <person name="Klenk H.-P."/>
        </authorList>
    </citation>
    <scope>NUCLEOTIDE SEQUENCE [LARGE SCALE GENOMIC DNA]</scope>
    <source>
        <strain evidence="1 2">DSM 27576</strain>
    </source>
</reference>